<dbReference type="InterPro" id="IPR043153">
    <property type="entry name" value="DENN_C"/>
</dbReference>
<evidence type="ECO:0000259" key="2">
    <source>
        <dbReference type="SMART" id="SM00799"/>
    </source>
</evidence>
<dbReference type="SMART" id="SM00799">
    <property type="entry name" value="DENN"/>
    <property type="match status" value="1"/>
</dbReference>
<sequence>MHLDTEDNDRENIQEDFDEAPNLDRQNDLIVQSRKSNCHNSDQITTLSPKQYQVFGELSGSKNLKLNKKQMSQQSLVSSVVFNINQQYQQQPTNNFQSNTNPVKNNQHRLIENVENNNSTRNLKECIFNSQNSSGSQVETQRQTVNKNLKQSIQQYTFNTNNNNNNQQFQFQQSQTSQLKDKQQVQGNQLIRNNIELQQKLSQNQSQSQNESRNENYQQQQNYEKQQQTYQIQNQNQCQNRNKKELQITSSPENFKQKKGQIQQNINGILGQGQTPVMPQSLEKHQQFNDYNGVNNKMKEFNQVNKKPSSQIQFQKVQHMNQGVNEDVFLTVQTQQSDVFQSKQFTKLLNMENNNNKFSNFNNQNKNNINVQEEYNQDEQDDMQKNQLSNYRQGNTFRENTQNKNQVGQNQNQSYNQNCNNVKSYLLSQQMQQLPSSQIQTKREHTKKHQNSLANLKSVKENSNSMISNQNMSENQNIQQKYDNTNNKFNNIQGNQSYNQNQHRSKQKRSTVFGDNLFEAFMVYGPNKSSLNKNQQKGVNKKLFHLSPKLLHQHLENPDFYSYAKEDIVRHFAFPQGVETEEFSLTDESDKKISQSNLSKSFWSTQKVYCFMTAYPFVQFFLDIIVNMLNNIKEKKVDYFSKLDDLKNKQSNNIIKKLEQDFFQSFLKNECSDLLRQLRKIQKPQINYKLQFTHQNFTSICQIPNKERAQHIEAEWGNCLVLSNIEEEVFSLLYLYILCENQVVFISQNEALLSSTLLLFHSLLKPFKWPHPVIFNLPHEFMHLLDSPIPILLGLNKNIDQVYEEQLSEKHPNCVFILLDEFQKTQENYQNGKDQQKQDNQGSYLDECIINVDKFIHFKESQTFKQLYNTVCPLFQDLFKSDSEQENCHFINETVQSTAQSNYNQDNIGYNSSRLKGIMQQTANNFQNMFNNGKQKSNSLYNGQNNCSTNSKIVNSVIQNQGNGNSFVQTSQATHKFSQVNMLQQNLQQQQNSVINHIQRKQIITSPNTYQKDKAIKILIAVSDFVRKEFLDYLPVDPCYLPNDQKVLDLVFILDGMIKSKGYDDPFMKQFSQTQLLTYYLETHFDRLKQRKCNHINTQQQNL</sequence>
<feature type="region of interest" description="Disordered" evidence="1">
    <location>
        <begin position="430"/>
        <end position="459"/>
    </location>
</feature>
<dbReference type="EMBL" id="LDAU01000076">
    <property type="protein sequence ID" value="KRX08029.1"/>
    <property type="molecule type" value="Genomic_DNA"/>
</dbReference>
<evidence type="ECO:0000256" key="1">
    <source>
        <dbReference type="SAM" id="MobiDB-lite"/>
    </source>
</evidence>
<dbReference type="PANTHER" id="PTHR15288:SF0">
    <property type="entry name" value="UDENN DOMAIN-CONTAINING PROTEIN"/>
    <property type="match status" value="1"/>
</dbReference>
<reference evidence="3 4" key="1">
    <citation type="journal article" date="2015" name="Sci. Rep.">
        <title>Genome of the facultative scuticociliatosis pathogen Pseudocohnilembus persalinus provides insight into its virulence through horizontal gene transfer.</title>
        <authorList>
            <person name="Xiong J."/>
            <person name="Wang G."/>
            <person name="Cheng J."/>
            <person name="Tian M."/>
            <person name="Pan X."/>
            <person name="Warren A."/>
            <person name="Jiang C."/>
            <person name="Yuan D."/>
            <person name="Miao W."/>
        </authorList>
    </citation>
    <scope>NUCLEOTIDE SEQUENCE [LARGE SCALE GENOMIC DNA]</scope>
    <source>
        <strain evidence="3">36N120E</strain>
    </source>
</reference>
<evidence type="ECO:0000313" key="4">
    <source>
        <dbReference type="Proteomes" id="UP000054937"/>
    </source>
</evidence>
<dbReference type="AlphaFoldDB" id="A0A0V0R0Z8"/>
<gene>
    <name evidence="3" type="ORF">PPERSA_06207</name>
</gene>
<dbReference type="OMA" id="ADNCENH"/>
<dbReference type="InParanoid" id="A0A0V0R0Z8"/>
<proteinExistence type="predicted"/>
<dbReference type="OrthoDB" id="291933at2759"/>
<feature type="compositionally biased region" description="Basic and acidic residues" evidence="1">
    <location>
        <begin position="1"/>
        <end position="13"/>
    </location>
</feature>
<protein>
    <recommendedName>
        <fullName evidence="2">cDENN domain-containing protein</fullName>
    </recommendedName>
</protein>
<accession>A0A0V0R0Z8</accession>
<name>A0A0V0R0Z8_PSEPJ</name>
<keyword evidence="4" id="KW-1185">Reference proteome</keyword>
<dbReference type="InterPro" id="IPR001194">
    <property type="entry name" value="cDENN_dom"/>
</dbReference>
<comment type="caution">
    <text evidence="3">The sequence shown here is derived from an EMBL/GenBank/DDBJ whole genome shotgun (WGS) entry which is preliminary data.</text>
</comment>
<feature type="region of interest" description="Disordered" evidence="1">
    <location>
        <begin position="1"/>
        <end position="25"/>
    </location>
</feature>
<organism evidence="3 4">
    <name type="scientific">Pseudocohnilembus persalinus</name>
    <name type="common">Ciliate</name>
    <dbReference type="NCBI Taxonomy" id="266149"/>
    <lineage>
        <taxon>Eukaryota</taxon>
        <taxon>Sar</taxon>
        <taxon>Alveolata</taxon>
        <taxon>Ciliophora</taxon>
        <taxon>Intramacronucleata</taxon>
        <taxon>Oligohymenophorea</taxon>
        <taxon>Scuticociliatia</taxon>
        <taxon>Philasterida</taxon>
        <taxon>Pseudocohnilembidae</taxon>
        <taxon>Pseudocohnilembus</taxon>
    </lineage>
</organism>
<feature type="domain" description="cDENN" evidence="2">
    <location>
        <begin position="604"/>
        <end position="822"/>
    </location>
</feature>
<dbReference type="Proteomes" id="UP000054937">
    <property type="component" value="Unassembled WGS sequence"/>
</dbReference>
<evidence type="ECO:0000313" key="3">
    <source>
        <dbReference type="EMBL" id="KRX08029.1"/>
    </source>
</evidence>
<dbReference type="InterPro" id="IPR051942">
    <property type="entry name" value="DENN_domain_containing_2"/>
</dbReference>
<dbReference type="Pfam" id="PF02141">
    <property type="entry name" value="DENN"/>
    <property type="match status" value="1"/>
</dbReference>
<feature type="region of interest" description="Disordered" evidence="1">
    <location>
        <begin position="200"/>
        <end position="238"/>
    </location>
</feature>
<dbReference type="PANTHER" id="PTHR15288">
    <property type="entry name" value="DENN DOMAIN-CONTAINING PROTEIN 2"/>
    <property type="match status" value="1"/>
</dbReference>
<dbReference type="Gene3D" id="3.40.50.11500">
    <property type="match status" value="1"/>
</dbReference>
<feature type="compositionally biased region" description="Low complexity" evidence="1">
    <location>
        <begin position="430"/>
        <end position="440"/>
    </location>
</feature>